<comment type="caution">
    <text evidence="1">The sequence shown here is derived from an EMBL/GenBank/DDBJ whole genome shotgun (WGS) entry which is preliminary data.</text>
</comment>
<name>A0A5D4LY93_9BACI</name>
<dbReference type="EMBL" id="VTEG01000041">
    <property type="protein sequence ID" value="TYR94167.1"/>
    <property type="molecule type" value="Genomic_DNA"/>
</dbReference>
<organism evidence="1 2">
    <name type="scientific">Rossellomorea vietnamensis</name>
    <dbReference type="NCBI Taxonomy" id="218284"/>
    <lineage>
        <taxon>Bacteria</taxon>
        <taxon>Bacillati</taxon>
        <taxon>Bacillota</taxon>
        <taxon>Bacilli</taxon>
        <taxon>Bacillales</taxon>
        <taxon>Bacillaceae</taxon>
        <taxon>Rossellomorea</taxon>
    </lineage>
</organism>
<dbReference type="AlphaFoldDB" id="A0A5D4LY93"/>
<dbReference type="NCBIfam" id="NF035925">
    <property type="entry name" value="Geo26A_fam"/>
    <property type="match status" value="1"/>
</dbReference>
<accession>A0A5D4LY93</accession>
<dbReference type="RefSeq" id="WP_148955413.1">
    <property type="nucleotide sequence ID" value="NZ_VTEG01000041.1"/>
</dbReference>
<proteinExistence type="predicted"/>
<evidence type="ECO:0000313" key="1">
    <source>
        <dbReference type="EMBL" id="TYR94167.1"/>
    </source>
</evidence>
<evidence type="ECO:0000313" key="2">
    <source>
        <dbReference type="Proteomes" id="UP000325182"/>
    </source>
</evidence>
<sequence>MFNIPGRLIAVLMSLAVITATILPGVSFANSDVEGTQVLKDDENQRVVISNVDGIVTKATFEKDTNTLIIDEEGKGEISLDLEEISEELVAEEVISPDEIKTSGLPLTEASPSKYSDAPLKASAATSKQNTWINYEYTITHSSPEKWQLRRPNGDSLVKYYYKNVTRKSSNASNLSKFQDAVENIDYYEWKAIGSSLTSLGMSWLAFILSVPTAGSGTLTAGLAALGAYGVALDSLIKLHSNTNVARTYYFRV</sequence>
<protein>
    <submittedName>
        <fullName evidence="1">Uncharacterized protein</fullName>
    </submittedName>
</protein>
<dbReference type="Proteomes" id="UP000325182">
    <property type="component" value="Unassembled WGS sequence"/>
</dbReference>
<gene>
    <name evidence="1" type="ORF">FZC84_22720</name>
</gene>
<reference evidence="1 2" key="1">
    <citation type="submission" date="2019-08" db="EMBL/GenBank/DDBJ databases">
        <title>Bacillus genomes from the desert of Cuatro Cienegas, Coahuila.</title>
        <authorList>
            <person name="Olmedo-Alvarez G."/>
        </authorList>
    </citation>
    <scope>NUCLEOTIDE SEQUENCE [LARGE SCALE GENOMIC DNA]</scope>
    <source>
        <strain evidence="1 2">CH128b_4D</strain>
    </source>
</reference>